<evidence type="ECO:0000313" key="4">
    <source>
        <dbReference type="Proteomes" id="UP000196694"/>
    </source>
</evidence>
<accession>A0A0P0N218</accession>
<dbReference type="STRING" id="1273541.Pyrde_0317"/>
<evidence type="ECO:0000313" key="3">
    <source>
        <dbReference type="Proteomes" id="UP000058613"/>
    </source>
</evidence>
<dbReference type="GeneID" id="26098639"/>
<protein>
    <submittedName>
        <fullName evidence="1">Uncharacterized protein</fullName>
    </submittedName>
</protein>
<reference evidence="2 4" key="2">
    <citation type="submission" date="2017-05" db="EMBL/GenBank/DDBJ databases">
        <title>The draft genome of the hyperthermophilic archaeon 'Pyrodictium delaneyi strain Hulk', an iron and nitrate reducer, reveals the capacity for sulfate reduction.</title>
        <authorList>
            <person name="Demey L.M."/>
            <person name="Miller C."/>
            <person name="Manzella M."/>
            <person name="Reguera G."/>
            <person name="Kashefi K."/>
        </authorList>
    </citation>
    <scope>NUCLEOTIDE SEQUENCE [LARGE SCALE GENOMIC DNA]</scope>
    <source>
        <strain evidence="2 4">Hulk</strain>
    </source>
</reference>
<dbReference type="AlphaFoldDB" id="A0A0P0N218"/>
<keyword evidence="4" id="KW-1185">Reference proteome</keyword>
<dbReference type="Proteomes" id="UP000196694">
    <property type="component" value="Unassembled WGS sequence"/>
</dbReference>
<sequence>MDTLAYTAISELKTAGASLIPSHHYMCDIAIPLIDPLLLNGTILATRDAGAHQLWSQHPATSKIAKPVLVATSSLASEEPGEPVYAVLQTLVALKTLEKLLPNKEFRVKLVAKRDSKETHIDIPALNLNTKHP</sequence>
<reference evidence="1 3" key="1">
    <citation type="submission" date="2015-10" db="EMBL/GenBank/DDBJ databases">
        <title>Complete genome sequence of hyperthermophilic archaeon Pyrodictium delaneyi Su06.</title>
        <authorList>
            <person name="Jung J.-H."/>
            <person name="Lin J."/>
            <person name="Holden J.F."/>
            <person name="Park C.-S."/>
        </authorList>
    </citation>
    <scope>NUCLEOTIDE SEQUENCE [LARGE SCALE GENOMIC DNA]</scope>
    <source>
        <strain evidence="1 3">Su06</strain>
    </source>
</reference>
<name>A0A0P0N218_9CREN</name>
<dbReference type="EMBL" id="NCQP01000006">
    <property type="protein sequence ID" value="OWJ54422.1"/>
    <property type="molecule type" value="Genomic_DNA"/>
</dbReference>
<proteinExistence type="predicted"/>
<evidence type="ECO:0000313" key="2">
    <source>
        <dbReference type="EMBL" id="OWJ54422.1"/>
    </source>
</evidence>
<dbReference type="KEGG" id="pdl:Pyrde_0317"/>
<evidence type="ECO:0000313" key="1">
    <source>
        <dbReference type="EMBL" id="ALL00367.1"/>
    </source>
</evidence>
<organism evidence="1 3">
    <name type="scientific">Pyrodictium delaneyi</name>
    <dbReference type="NCBI Taxonomy" id="1273541"/>
    <lineage>
        <taxon>Archaea</taxon>
        <taxon>Thermoproteota</taxon>
        <taxon>Thermoprotei</taxon>
        <taxon>Desulfurococcales</taxon>
        <taxon>Pyrodictiaceae</taxon>
        <taxon>Pyrodictium</taxon>
    </lineage>
</organism>
<dbReference type="RefSeq" id="WP_055407630.1">
    <property type="nucleotide sequence ID" value="NZ_CP013011.1"/>
</dbReference>
<gene>
    <name evidence="2" type="ORF">Pdsh_08115</name>
    <name evidence="1" type="ORF">Pyrde_0317</name>
</gene>
<dbReference type="Proteomes" id="UP000058613">
    <property type="component" value="Chromosome"/>
</dbReference>
<dbReference type="EMBL" id="CP013011">
    <property type="protein sequence ID" value="ALL00367.1"/>
    <property type="molecule type" value="Genomic_DNA"/>
</dbReference>